<name>A0ABV8VHL1_9NOCA</name>
<evidence type="ECO:0000313" key="6">
    <source>
        <dbReference type="EMBL" id="MFC4374530.1"/>
    </source>
</evidence>
<keyword evidence="7" id="KW-1185">Reference proteome</keyword>
<dbReference type="Proteomes" id="UP001595844">
    <property type="component" value="Unassembled WGS sequence"/>
</dbReference>
<dbReference type="PROSITE" id="PS50977">
    <property type="entry name" value="HTH_TETR_2"/>
    <property type="match status" value="1"/>
</dbReference>
<feature type="DNA-binding region" description="H-T-H motif" evidence="4">
    <location>
        <begin position="30"/>
        <end position="49"/>
    </location>
</feature>
<dbReference type="PANTHER" id="PTHR30055:SF234">
    <property type="entry name" value="HTH-TYPE TRANSCRIPTIONAL REGULATOR BETI"/>
    <property type="match status" value="1"/>
</dbReference>
<reference evidence="7" key="1">
    <citation type="journal article" date="2019" name="Int. J. Syst. Evol. Microbiol.">
        <title>The Global Catalogue of Microorganisms (GCM) 10K type strain sequencing project: providing services to taxonomists for standard genome sequencing and annotation.</title>
        <authorList>
            <consortium name="The Broad Institute Genomics Platform"/>
            <consortium name="The Broad Institute Genome Sequencing Center for Infectious Disease"/>
            <person name="Wu L."/>
            <person name="Ma J."/>
        </authorList>
    </citation>
    <scope>NUCLEOTIDE SEQUENCE [LARGE SCALE GENOMIC DNA]</scope>
    <source>
        <strain evidence="7">IBRC-M 10490</strain>
    </source>
</reference>
<proteinExistence type="predicted"/>
<feature type="domain" description="HTH tetR-type" evidence="5">
    <location>
        <begin position="7"/>
        <end position="67"/>
    </location>
</feature>
<dbReference type="InterPro" id="IPR001647">
    <property type="entry name" value="HTH_TetR"/>
</dbReference>
<dbReference type="SUPFAM" id="SSF48498">
    <property type="entry name" value="Tetracyclin repressor-like, C-terminal domain"/>
    <property type="match status" value="1"/>
</dbReference>
<dbReference type="RefSeq" id="WP_378559716.1">
    <property type="nucleotide sequence ID" value="NZ_JBHSDL010000013.1"/>
</dbReference>
<organism evidence="6 7">
    <name type="scientific">Nocardia halotolerans</name>
    <dbReference type="NCBI Taxonomy" id="1755878"/>
    <lineage>
        <taxon>Bacteria</taxon>
        <taxon>Bacillati</taxon>
        <taxon>Actinomycetota</taxon>
        <taxon>Actinomycetes</taxon>
        <taxon>Mycobacteriales</taxon>
        <taxon>Nocardiaceae</taxon>
        <taxon>Nocardia</taxon>
    </lineage>
</organism>
<evidence type="ECO:0000313" key="7">
    <source>
        <dbReference type="Proteomes" id="UP001595844"/>
    </source>
</evidence>
<keyword evidence="3" id="KW-0804">Transcription</keyword>
<dbReference type="InterPro" id="IPR050109">
    <property type="entry name" value="HTH-type_TetR-like_transc_reg"/>
</dbReference>
<gene>
    <name evidence="6" type="ORF">ACFO5K_10485</name>
</gene>
<dbReference type="Gene3D" id="1.10.357.10">
    <property type="entry name" value="Tetracycline Repressor, domain 2"/>
    <property type="match status" value="1"/>
</dbReference>
<evidence type="ECO:0000259" key="5">
    <source>
        <dbReference type="PROSITE" id="PS50977"/>
    </source>
</evidence>
<evidence type="ECO:0000256" key="4">
    <source>
        <dbReference type="PROSITE-ProRule" id="PRU00335"/>
    </source>
</evidence>
<comment type="caution">
    <text evidence="6">The sequence shown here is derived from an EMBL/GenBank/DDBJ whole genome shotgun (WGS) entry which is preliminary data.</text>
</comment>
<dbReference type="InterPro" id="IPR036271">
    <property type="entry name" value="Tet_transcr_reg_TetR-rel_C_sf"/>
</dbReference>
<dbReference type="InterPro" id="IPR009057">
    <property type="entry name" value="Homeodomain-like_sf"/>
</dbReference>
<accession>A0ABV8VHL1</accession>
<dbReference type="SUPFAM" id="SSF46689">
    <property type="entry name" value="Homeodomain-like"/>
    <property type="match status" value="1"/>
</dbReference>
<dbReference type="Pfam" id="PF00440">
    <property type="entry name" value="TetR_N"/>
    <property type="match status" value="1"/>
</dbReference>
<evidence type="ECO:0000256" key="1">
    <source>
        <dbReference type="ARBA" id="ARBA00023015"/>
    </source>
</evidence>
<dbReference type="EMBL" id="JBHSDL010000013">
    <property type="protein sequence ID" value="MFC4374530.1"/>
    <property type="molecule type" value="Genomic_DNA"/>
</dbReference>
<keyword evidence="2 4" id="KW-0238">DNA-binding</keyword>
<evidence type="ECO:0000256" key="2">
    <source>
        <dbReference type="ARBA" id="ARBA00023125"/>
    </source>
</evidence>
<evidence type="ECO:0000256" key="3">
    <source>
        <dbReference type="ARBA" id="ARBA00023163"/>
    </source>
</evidence>
<dbReference type="PANTHER" id="PTHR30055">
    <property type="entry name" value="HTH-TYPE TRANSCRIPTIONAL REGULATOR RUTR"/>
    <property type="match status" value="1"/>
</dbReference>
<sequence length="227" mass="24591">MPRPTVPDRRGRILAAAHALMLDKGWPGTTVTDIAARAHIGKGAVYLEFPNKNAVLAAVLDDRMREMTAQVHRRVLTAPDLVDLPTVYRFGVEAMLADPLMCALYLGDQAVLGDHVRAVTDDRYRQRLGWLADYIDRLRDAGVIDPAVDPDTVVRVLSVFTLGLVHAPATFGATTSETLSATVALFADLVGRGLATDLPVDPHAARSAQLVLLQSLSTHLESLRDPT</sequence>
<protein>
    <submittedName>
        <fullName evidence="6">TetR/AcrR family transcriptional regulator</fullName>
    </submittedName>
</protein>
<keyword evidence="1" id="KW-0805">Transcription regulation</keyword>
<dbReference type="PRINTS" id="PR00455">
    <property type="entry name" value="HTHTETR"/>
</dbReference>